<gene>
    <name evidence="7" type="ORF">BJY28_003015</name>
</gene>
<reference evidence="7 8" key="1">
    <citation type="submission" date="2020-07" db="EMBL/GenBank/DDBJ databases">
        <title>Sequencing the genomes of 1000 actinobacteria strains.</title>
        <authorList>
            <person name="Klenk H.-P."/>
        </authorList>
    </citation>
    <scope>NUCLEOTIDE SEQUENCE [LARGE SCALE GENOMIC DNA]</scope>
    <source>
        <strain evidence="7 8">DSM 24723</strain>
    </source>
</reference>
<feature type="domain" description="Rod shape-determining protein MreC beta-barrel core" evidence="6">
    <location>
        <begin position="105"/>
        <end position="255"/>
    </location>
</feature>
<dbReference type="GO" id="GO:0005886">
    <property type="term" value="C:plasma membrane"/>
    <property type="evidence" value="ECO:0007669"/>
    <property type="project" value="TreeGrafter"/>
</dbReference>
<accession>A0A852X6B5</accession>
<dbReference type="Gene3D" id="2.40.10.340">
    <property type="entry name" value="Rod shape-determining protein MreC, domain 1"/>
    <property type="match status" value="1"/>
</dbReference>
<keyword evidence="5" id="KW-0175">Coiled coil</keyword>
<comment type="caution">
    <text evidence="7">The sequence shown here is derived from an EMBL/GenBank/DDBJ whole genome shotgun (WGS) entry which is preliminary data.</text>
</comment>
<protein>
    <recommendedName>
        <fullName evidence="2">Cell shape-determining protein MreC</fullName>
    </recommendedName>
    <alternativeName>
        <fullName evidence="4">Cell shape protein MreC</fullName>
    </alternativeName>
</protein>
<dbReference type="PANTHER" id="PTHR34138">
    <property type="entry name" value="CELL SHAPE-DETERMINING PROTEIN MREC"/>
    <property type="match status" value="1"/>
</dbReference>
<dbReference type="GO" id="GO:0008360">
    <property type="term" value="P:regulation of cell shape"/>
    <property type="evidence" value="ECO:0007669"/>
    <property type="project" value="UniProtKB-KW"/>
</dbReference>
<evidence type="ECO:0000256" key="4">
    <source>
        <dbReference type="ARBA" id="ARBA00032089"/>
    </source>
</evidence>
<comment type="similarity">
    <text evidence="1">Belongs to the MreC family.</text>
</comment>
<dbReference type="Gene3D" id="2.40.10.350">
    <property type="entry name" value="Rod shape-determining protein MreC, domain 2"/>
    <property type="match status" value="1"/>
</dbReference>
<dbReference type="PANTHER" id="PTHR34138:SF1">
    <property type="entry name" value="CELL SHAPE-DETERMINING PROTEIN MREC"/>
    <property type="match status" value="1"/>
</dbReference>
<name>A0A852X6B5_9MICO</name>
<evidence type="ECO:0000256" key="2">
    <source>
        <dbReference type="ARBA" id="ARBA00013855"/>
    </source>
</evidence>
<dbReference type="InterPro" id="IPR007221">
    <property type="entry name" value="MreC"/>
</dbReference>
<dbReference type="EMBL" id="JACBZX010000001">
    <property type="protein sequence ID" value="NYG38546.1"/>
    <property type="molecule type" value="Genomic_DNA"/>
</dbReference>
<dbReference type="Proteomes" id="UP000592181">
    <property type="component" value="Unassembled WGS sequence"/>
</dbReference>
<evidence type="ECO:0000313" key="8">
    <source>
        <dbReference type="Proteomes" id="UP000592181"/>
    </source>
</evidence>
<dbReference type="InterPro" id="IPR042177">
    <property type="entry name" value="Cell/Rod_1"/>
</dbReference>
<evidence type="ECO:0000256" key="3">
    <source>
        <dbReference type="ARBA" id="ARBA00022960"/>
    </source>
</evidence>
<dbReference type="RefSeq" id="WP_179463724.1">
    <property type="nucleotide sequence ID" value="NZ_JACBZX010000001.1"/>
</dbReference>
<keyword evidence="3" id="KW-0133">Cell shape</keyword>
<dbReference type="InterPro" id="IPR042175">
    <property type="entry name" value="Cell/Rod_MreC_2"/>
</dbReference>
<sequence>MPRSLPGRLLAALLGLTLLVVVADVMGAPLGPLRGAGSSVLGPLERVVAPGADAQDRLAEENARLQERVRTLEDDAATAEQLADLRGSAAAGDHELLPARVVGIGRAGAAGPTQVTLDAGSQDGVVDGSAVITADGLVGRVVDVTGRTSDVEVLGSSRAQVAVRVGPDRVLGSLTGADPTTERAADELVVTSLARDRVEAGDAVVTLGSPGQSPYPPGVAVGEVVSVPDRPGSLTDTAVVAPSVDLAGVDVVGVLIPPAGTEDGS</sequence>
<dbReference type="Pfam" id="PF04085">
    <property type="entry name" value="MreC"/>
    <property type="match status" value="1"/>
</dbReference>
<proteinExistence type="inferred from homology"/>
<keyword evidence="8" id="KW-1185">Reference proteome</keyword>
<evidence type="ECO:0000256" key="5">
    <source>
        <dbReference type="SAM" id="Coils"/>
    </source>
</evidence>
<evidence type="ECO:0000313" key="7">
    <source>
        <dbReference type="EMBL" id="NYG38546.1"/>
    </source>
</evidence>
<feature type="coiled-coil region" evidence="5">
    <location>
        <begin position="55"/>
        <end position="82"/>
    </location>
</feature>
<evidence type="ECO:0000256" key="1">
    <source>
        <dbReference type="ARBA" id="ARBA00009369"/>
    </source>
</evidence>
<dbReference type="AlphaFoldDB" id="A0A852X6B5"/>
<organism evidence="7 8">
    <name type="scientific">Janibacter alkaliphilus</name>
    <dbReference type="NCBI Taxonomy" id="1069963"/>
    <lineage>
        <taxon>Bacteria</taxon>
        <taxon>Bacillati</taxon>
        <taxon>Actinomycetota</taxon>
        <taxon>Actinomycetes</taxon>
        <taxon>Micrococcales</taxon>
        <taxon>Intrasporangiaceae</taxon>
        <taxon>Janibacter</taxon>
    </lineage>
</organism>
<evidence type="ECO:0000259" key="6">
    <source>
        <dbReference type="Pfam" id="PF04085"/>
    </source>
</evidence>
<dbReference type="InterPro" id="IPR055342">
    <property type="entry name" value="MreC_beta-barrel_core"/>
</dbReference>